<dbReference type="InterPro" id="IPR018060">
    <property type="entry name" value="HTH_AraC"/>
</dbReference>
<dbReference type="EMBL" id="JAMZED010000059">
    <property type="protein sequence ID" value="MCR6506178.1"/>
    <property type="molecule type" value="Genomic_DNA"/>
</dbReference>
<dbReference type="GO" id="GO:0043565">
    <property type="term" value="F:sequence-specific DNA binding"/>
    <property type="evidence" value="ECO:0007669"/>
    <property type="project" value="InterPro"/>
</dbReference>
<organism evidence="5 6">
    <name type="scientific">Bacteroides muris</name>
    <name type="common">ex Fokt et al. 2023</name>
    <dbReference type="NCBI Taxonomy" id="2937417"/>
    <lineage>
        <taxon>Bacteria</taxon>
        <taxon>Pseudomonadati</taxon>
        <taxon>Bacteroidota</taxon>
        <taxon>Bacteroidia</taxon>
        <taxon>Bacteroidales</taxon>
        <taxon>Bacteroidaceae</taxon>
        <taxon>Bacteroides</taxon>
    </lineage>
</organism>
<dbReference type="SUPFAM" id="SSF46689">
    <property type="entry name" value="Homeodomain-like"/>
    <property type="match status" value="1"/>
</dbReference>
<name>A0A9X2SUL4_9BACE</name>
<evidence type="ECO:0000259" key="4">
    <source>
        <dbReference type="PROSITE" id="PS01124"/>
    </source>
</evidence>
<dbReference type="SUPFAM" id="SSF51215">
    <property type="entry name" value="Regulatory protein AraC"/>
    <property type="match status" value="1"/>
</dbReference>
<comment type="caution">
    <text evidence="5">The sequence shown here is derived from an EMBL/GenBank/DDBJ whole genome shotgun (WGS) entry which is preliminary data.</text>
</comment>
<dbReference type="PANTHER" id="PTHR43280:SF32">
    <property type="entry name" value="TRANSCRIPTIONAL REGULATORY PROTEIN"/>
    <property type="match status" value="1"/>
</dbReference>
<evidence type="ECO:0000256" key="2">
    <source>
        <dbReference type="ARBA" id="ARBA00023125"/>
    </source>
</evidence>
<dbReference type="RefSeq" id="WP_257932403.1">
    <property type="nucleotide sequence ID" value="NZ_JAMZED010000059.1"/>
</dbReference>
<dbReference type="Proteomes" id="UP001143192">
    <property type="component" value="Unassembled WGS sequence"/>
</dbReference>
<dbReference type="SMART" id="SM00342">
    <property type="entry name" value="HTH_ARAC"/>
    <property type="match status" value="1"/>
</dbReference>
<dbReference type="InterPro" id="IPR037923">
    <property type="entry name" value="HTH-like"/>
</dbReference>
<dbReference type="Gene3D" id="1.10.10.60">
    <property type="entry name" value="Homeodomain-like"/>
    <property type="match status" value="1"/>
</dbReference>
<evidence type="ECO:0000256" key="3">
    <source>
        <dbReference type="ARBA" id="ARBA00023163"/>
    </source>
</evidence>
<dbReference type="Pfam" id="PF12833">
    <property type="entry name" value="HTH_18"/>
    <property type="match status" value="1"/>
</dbReference>
<evidence type="ECO:0000313" key="6">
    <source>
        <dbReference type="Proteomes" id="UP001143192"/>
    </source>
</evidence>
<accession>A0A9X2SUL4</accession>
<reference evidence="5" key="1">
    <citation type="journal article" date="2022" name="Arch. Microbiol.">
        <title>Bacteroides muris sp. nov. isolated from the cecum of wild-derived house mice.</title>
        <authorList>
            <person name="Fokt H."/>
            <person name="Unni R."/>
            <person name="Repnik U."/>
            <person name="Schmitz R.A."/>
            <person name="Bramkamp M."/>
            <person name="Baines J.F."/>
            <person name="Unterweger D."/>
        </authorList>
    </citation>
    <scope>NUCLEOTIDE SEQUENCE</scope>
    <source>
        <strain evidence="5">KH365_2</strain>
    </source>
</reference>
<protein>
    <submittedName>
        <fullName evidence="5">Helix-turn-helix domain-containing protein</fullName>
    </submittedName>
</protein>
<gene>
    <name evidence="5" type="ORF">M1B79_16300</name>
</gene>
<dbReference type="PANTHER" id="PTHR43280">
    <property type="entry name" value="ARAC-FAMILY TRANSCRIPTIONAL REGULATOR"/>
    <property type="match status" value="1"/>
</dbReference>
<keyword evidence="3" id="KW-0804">Transcription</keyword>
<keyword evidence="1" id="KW-0805">Transcription regulation</keyword>
<proteinExistence type="predicted"/>
<keyword evidence="6" id="KW-1185">Reference proteome</keyword>
<dbReference type="GO" id="GO:0003700">
    <property type="term" value="F:DNA-binding transcription factor activity"/>
    <property type="evidence" value="ECO:0007669"/>
    <property type="project" value="InterPro"/>
</dbReference>
<dbReference type="InterPro" id="IPR009057">
    <property type="entry name" value="Homeodomain-like_sf"/>
</dbReference>
<dbReference type="PROSITE" id="PS01124">
    <property type="entry name" value="HTH_ARAC_FAMILY_2"/>
    <property type="match status" value="1"/>
</dbReference>
<feature type="domain" description="HTH araC/xylS-type" evidence="4">
    <location>
        <begin position="179"/>
        <end position="277"/>
    </location>
</feature>
<sequence length="279" mass="32812">MQSNSKLMERQSYQTSDITSLSGYIGRPMRTTGCILLYCIEGRAVAECNFTDVPFRRGNMAIIFSDTLFSMKRTSPDFKTRYFELSVALTDESTFTSAGAFFDWLYEHPVFDIPEERKQDVALWLSMMDWIEANTAGKYRNMMLRNQWHNFFLGIETVLKSRLTERDIKTISASRKLFNGFCKLLSENCRKYHEVKFYADKLCVTPYYLSRITHRIFSVSPKELIDRQIVMEIKSLLTTTELSVKEIADLYNFESSSYLGRYFRRHIGMTPSEYRDRYN</sequence>
<dbReference type="AlphaFoldDB" id="A0A9X2SUL4"/>
<keyword evidence="2" id="KW-0238">DNA-binding</keyword>
<evidence type="ECO:0000256" key="1">
    <source>
        <dbReference type="ARBA" id="ARBA00023015"/>
    </source>
</evidence>
<reference evidence="5" key="2">
    <citation type="submission" date="2022-04" db="EMBL/GenBank/DDBJ databases">
        <authorList>
            <person name="Fokt H."/>
            <person name="Baines J."/>
        </authorList>
    </citation>
    <scope>NUCLEOTIDE SEQUENCE</scope>
    <source>
        <strain evidence="5">KH365_2</strain>
    </source>
</reference>
<evidence type="ECO:0000313" key="5">
    <source>
        <dbReference type="EMBL" id="MCR6506178.1"/>
    </source>
</evidence>